<feature type="region of interest" description="Disordered" evidence="1">
    <location>
        <begin position="258"/>
        <end position="292"/>
    </location>
</feature>
<name>A0A811KVF3_9BILA</name>
<dbReference type="Proteomes" id="UP000783686">
    <property type="component" value="Unassembled WGS sequence"/>
</dbReference>
<dbReference type="PANTHER" id="PTHR31389">
    <property type="entry name" value="LD39211P"/>
    <property type="match status" value="1"/>
</dbReference>
<evidence type="ECO:0000256" key="1">
    <source>
        <dbReference type="SAM" id="MobiDB-lite"/>
    </source>
</evidence>
<dbReference type="Pfam" id="PF07801">
    <property type="entry name" value="DUF1647"/>
    <property type="match status" value="1"/>
</dbReference>
<gene>
    <name evidence="2" type="ORF">BOKJ2_LOCUS9034</name>
</gene>
<dbReference type="InterPro" id="IPR012444">
    <property type="entry name" value="DUF1647"/>
</dbReference>
<dbReference type="EMBL" id="CAJFDH010000004">
    <property type="protein sequence ID" value="CAD5220618.1"/>
    <property type="molecule type" value="Genomic_DNA"/>
</dbReference>
<proteinExistence type="predicted"/>
<feature type="compositionally biased region" description="Basic residues" evidence="1">
    <location>
        <begin position="267"/>
        <end position="280"/>
    </location>
</feature>
<organism evidence="2 3">
    <name type="scientific">Bursaphelenchus okinawaensis</name>
    <dbReference type="NCBI Taxonomy" id="465554"/>
    <lineage>
        <taxon>Eukaryota</taxon>
        <taxon>Metazoa</taxon>
        <taxon>Ecdysozoa</taxon>
        <taxon>Nematoda</taxon>
        <taxon>Chromadorea</taxon>
        <taxon>Rhabditida</taxon>
        <taxon>Tylenchina</taxon>
        <taxon>Tylenchomorpha</taxon>
        <taxon>Aphelenchoidea</taxon>
        <taxon>Aphelenchoididae</taxon>
        <taxon>Bursaphelenchus</taxon>
    </lineage>
</organism>
<evidence type="ECO:0000313" key="3">
    <source>
        <dbReference type="Proteomes" id="UP000614601"/>
    </source>
</evidence>
<sequence>MKYLEKYKLRKADVVVEEASNFPYDMVVVIGTDNFYWKSARVVIHQVRKYFGNGTKIIFYDLENIGEKYKEELEGICNIEYRYFNLSRMPEDVRKLKIFSWKIFMLADVFREYNNIMYMDSSIFIKTNAFYTYFQMMHEKKIVPVHLSGITSHGIRFATHPHMYKYIPFDQNIARRQDKMLEANFILMQRTERTKELLKWAVLCAAVRDCIDPIGAKITCPMPDNKGWIAACNRQDQSVLNLLVFNLEEEMNINGPNVLTHFNKEHPKNKKNRHDTRRKQSTKEVITQCKKS</sequence>
<dbReference type="PANTHER" id="PTHR31389:SF4">
    <property type="entry name" value="LD39211P"/>
    <property type="match status" value="1"/>
</dbReference>
<protein>
    <submittedName>
        <fullName evidence="2">Uncharacterized protein</fullName>
    </submittedName>
</protein>
<evidence type="ECO:0000313" key="2">
    <source>
        <dbReference type="EMBL" id="CAD5220618.1"/>
    </source>
</evidence>
<dbReference type="Gene3D" id="3.90.550.10">
    <property type="entry name" value="Spore Coat Polysaccharide Biosynthesis Protein SpsA, Chain A"/>
    <property type="match status" value="1"/>
</dbReference>
<accession>A0A811KVF3</accession>
<dbReference type="InterPro" id="IPR029044">
    <property type="entry name" value="Nucleotide-diphossugar_trans"/>
</dbReference>
<keyword evidence="3" id="KW-1185">Reference proteome</keyword>
<dbReference type="Proteomes" id="UP000614601">
    <property type="component" value="Unassembled WGS sequence"/>
</dbReference>
<dbReference type="OrthoDB" id="5785713at2759"/>
<dbReference type="SUPFAM" id="SSF53448">
    <property type="entry name" value="Nucleotide-diphospho-sugar transferases"/>
    <property type="match status" value="1"/>
</dbReference>
<comment type="caution">
    <text evidence="2">The sequence shown here is derived from an EMBL/GenBank/DDBJ whole genome shotgun (WGS) entry which is preliminary data.</text>
</comment>
<reference evidence="2" key="1">
    <citation type="submission" date="2020-09" db="EMBL/GenBank/DDBJ databases">
        <authorList>
            <person name="Kikuchi T."/>
        </authorList>
    </citation>
    <scope>NUCLEOTIDE SEQUENCE</scope>
    <source>
        <strain evidence="2">SH1</strain>
    </source>
</reference>
<dbReference type="EMBL" id="CAJFCW020000004">
    <property type="protein sequence ID" value="CAG9113958.1"/>
    <property type="molecule type" value="Genomic_DNA"/>
</dbReference>
<dbReference type="AlphaFoldDB" id="A0A811KVF3"/>